<gene>
    <name evidence="1" type="ORF">IRI77_11220</name>
</gene>
<dbReference type="KEGG" id="pfer:IRI77_11220"/>
<dbReference type="RefSeq" id="WP_194452154.1">
    <property type="nucleotide sequence ID" value="NZ_CP063849.1"/>
</dbReference>
<dbReference type="SUPFAM" id="SSF48452">
    <property type="entry name" value="TPR-like"/>
    <property type="match status" value="2"/>
</dbReference>
<keyword evidence="2" id="KW-1185">Reference proteome</keyword>
<dbReference type="InterPro" id="IPR019734">
    <property type="entry name" value="TPR_rpt"/>
</dbReference>
<organism evidence="1 2">
    <name type="scientific">Paludibaculum fermentans</name>
    <dbReference type="NCBI Taxonomy" id="1473598"/>
    <lineage>
        <taxon>Bacteria</taxon>
        <taxon>Pseudomonadati</taxon>
        <taxon>Acidobacteriota</taxon>
        <taxon>Terriglobia</taxon>
        <taxon>Bryobacterales</taxon>
        <taxon>Bryobacteraceae</taxon>
        <taxon>Paludibaculum</taxon>
    </lineage>
</organism>
<dbReference type="Proteomes" id="UP000593892">
    <property type="component" value="Chromosome"/>
</dbReference>
<reference evidence="1 2" key="1">
    <citation type="submission" date="2020-10" db="EMBL/GenBank/DDBJ databases">
        <title>Complete genome sequence of Paludibaculum fermentans P105T, a facultatively anaerobic acidobacterium capable of dissimilatory Fe(III) reduction.</title>
        <authorList>
            <person name="Dedysh S.N."/>
            <person name="Beletsky A.V."/>
            <person name="Kulichevskaya I.S."/>
            <person name="Mardanov A.V."/>
            <person name="Ravin N.V."/>
        </authorList>
    </citation>
    <scope>NUCLEOTIDE SEQUENCE [LARGE SCALE GENOMIC DNA]</scope>
    <source>
        <strain evidence="1 2">P105</strain>
    </source>
</reference>
<evidence type="ECO:0008006" key="3">
    <source>
        <dbReference type="Google" id="ProtNLM"/>
    </source>
</evidence>
<dbReference type="Gene3D" id="1.25.40.10">
    <property type="entry name" value="Tetratricopeptide repeat domain"/>
    <property type="match status" value="2"/>
</dbReference>
<sequence>MRTGFVCLMVQVCLVVNGRPVNPQPDEPSEEAVRLWVTTMEAAQKLRQQGAYEAAYRGFEDASALARSMPGTPVLRARSYEYLGSMAATLGRPIEAEGHYLSAIRLWEAIDDLGTIPQLQATADLVSLYVETGQTGKAERLAKRLAADSEDKLDANPTAAGRVQIALAAAAYLNQDVDRAESLCRKAIRTKEANREISPEELSQAHNQLGLILWKQGQRAYALQQARTAVEILEKNDRTHSIEYAAALGNTAMMSAIDSGDRNAADLMLRAIQVVRAGVGTGHVFLAELLVNYADLLKRAKRGDESKAAQREAQQIFQNTLVRQPGHHTVDVADLVRGSKRR</sequence>
<proteinExistence type="predicted"/>
<evidence type="ECO:0000313" key="1">
    <source>
        <dbReference type="EMBL" id="QOY90491.1"/>
    </source>
</evidence>
<name>A0A7S7NVH7_PALFE</name>
<dbReference type="SMART" id="SM00028">
    <property type="entry name" value="TPR"/>
    <property type="match status" value="3"/>
</dbReference>
<dbReference type="EMBL" id="CP063849">
    <property type="protein sequence ID" value="QOY90491.1"/>
    <property type="molecule type" value="Genomic_DNA"/>
</dbReference>
<evidence type="ECO:0000313" key="2">
    <source>
        <dbReference type="Proteomes" id="UP000593892"/>
    </source>
</evidence>
<accession>A0A7S7NVH7</accession>
<protein>
    <recommendedName>
        <fullName evidence="3">Tetratricopeptide repeat protein</fullName>
    </recommendedName>
</protein>
<dbReference type="InterPro" id="IPR011990">
    <property type="entry name" value="TPR-like_helical_dom_sf"/>
</dbReference>
<dbReference type="AlphaFoldDB" id="A0A7S7NVH7"/>